<dbReference type="InterPro" id="IPR016024">
    <property type="entry name" value="ARM-type_fold"/>
</dbReference>
<organism evidence="1 2">
    <name type="scientific">Candidatus Scatousia excrementigallinarum</name>
    <dbReference type="NCBI Taxonomy" id="2840935"/>
    <lineage>
        <taxon>Bacteria</taxon>
        <taxon>Candidatus Scatousia</taxon>
    </lineage>
</organism>
<name>A0A9D1EZE5_9BACT</name>
<comment type="caution">
    <text evidence="1">The sequence shown here is derived from an EMBL/GenBank/DDBJ whole genome shotgun (WGS) entry which is preliminary data.</text>
</comment>
<protein>
    <submittedName>
        <fullName evidence="1">Uncharacterized protein</fullName>
    </submittedName>
</protein>
<gene>
    <name evidence="1" type="ORF">IAC10_08840</name>
</gene>
<reference evidence="1" key="2">
    <citation type="journal article" date="2021" name="PeerJ">
        <title>Extensive microbial diversity within the chicken gut microbiome revealed by metagenomics and culture.</title>
        <authorList>
            <person name="Gilroy R."/>
            <person name="Ravi A."/>
            <person name="Getino M."/>
            <person name="Pursley I."/>
            <person name="Horton D.L."/>
            <person name="Alikhan N.F."/>
            <person name="Baker D."/>
            <person name="Gharbi K."/>
            <person name="Hall N."/>
            <person name="Watson M."/>
            <person name="Adriaenssens E.M."/>
            <person name="Foster-Nyarko E."/>
            <person name="Jarju S."/>
            <person name="Secka A."/>
            <person name="Antonio M."/>
            <person name="Oren A."/>
            <person name="Chaudhuri R.R."/>
            <person name="La Ragione R."/>
            <person name="Hildebrand F."/>
            <person name="Pallen M.J."/>
        </authorList>
    </citation>
    <scope>NUCLEOTIDE SEQUENCE</scope>
    <source>
        <strain evidence="1">6276</strain>
    </source>
</reference>
<reference evidence="1" key="1">
    <citation type="submission" date="2020-10" db="EMBL/GenBank/DDBJ databases">
        <authorList>
            <person name="Gilroy R."/>
        </authorList>
    </citation>
    <scope>NUCLEOTIDE SEQUENCE</scope>
    <source>
        <strain evidence="1">6276</strain>
    </source>
</reference>
<dbReference type="SUPFAM" id="SSF48371">
    <property type="entry name" value="ARM repeat"/>
    <property type="match status" value="1"/>
</dbReference>
<proteinExistence type="predicted"/>
<dbReference type="EMBL" id="DVIU01000174">
    <property type="protein sequence ID" value="HIS36718.1"/>
    <property type="molecule type" value="Genomic_DNA"/>
</dbReference>
<evidence type="ECO:0000313" key="2">
    <source>
        <dbReference type="Proteomes" id="UP000823928"/>
    </source>
</evidence>
<evidence type="ECO:0000313" key="1">
    <source>
        <dbReference type="EMBL" id="HIS36718.1"/>
    </source>
</evidence>
<accession>A0A9D1EZE5</accession>
<sequence>MNNTYYETLDKNFKAALELMEKNLSQQELIEMLKNGNIVEKQLAALRLDTINSETDARVLVNNLTGQDGKIREAVSLKIKEFMEDSELLHFFENIESYDIFLEAVIDINANICRNIISALSNLKSNPVFCRYFTEKLTKKTFLLLDIIKDFDFQDGKYKVNKEVFKLYWCLETIYEFYESVNFADLKKIILTAKKIDEYTIREKAAKILSRNFDDSELEKARLELKNDPNYYVRRF</sequence>
<dbReference type="Proteomes" id="UP000823928">
    <property type="component" value="Unassembled WGS sequence"/>
</dbReference>
<dbReference type="AlphaFoldDB" id="A0A9D1EZE5"/>